<dbReference type="EMBL" id="JAOA01000026">
    <property type="protein sequence ID" value="ETZ99218.1"/>
    <property type="molecule type" value="Genomic_DNA"/>
</dbReference>
<accession>X7XWM5</accession>
<comment type="caution">
    <text evidence="1">The sequence shown here is derived from an EMBL/GenBank/DDBJ whole genome shotgun (WGS) entry which is preliminary data.</text>
</comment>
<dbReference type="AlphaFoldDB" id="X7XWM5"/>
<dbReference type="Proteomes" id="UP000020561">
    <property type="component" value="Unassembled WGS sequence"/>
</dbReference>
<name>X7XWM5_MYCKA</name>
<evidence type="ECO:0000313" key="2">
    <source>
        <dbReference type="Proteomes" id="UP000020561"/>
    </source>
</evidence>
<proteinExistence type="predicted"/>
<evidence type="ECO:0000313" key="1">
    <source>
        <dbReference type="EMBL" id="ETZ99218.1"/>
    </source>
</evidence>
<protein>
    <submittedName>
        <fullName evidence="1">FHA modulated ABC efflux pump with fused ATPase and integral membrane subunits domain protein</fullName>
    </submittedName>
</protein>
<sequence>MEVAQGLLGWAEVGQPAPGAKISSRSHMLRWAMLWVTTTTERPVVGQ</sequence>
<gene>
    <name evidence="1" type="ORF">I545_6726</name>
</gene>
<organism evidence="1 2">
    <name type="scientific">Mycobacterium kansasii 662</name>
    <dbReference type="NCBI Taxonomy" id="1299326"/>
    <lineage>
        <taxon>Bacteria</taxon>
        <taxon>Bacillati</taxon>
        <taxon>Actinomycetota</taxon>
        <taxon>Actinomycetes</taxon>
        <taxon>Mycobacteriales</taxon>
        <taxon>Mycobacteriaceae</taxon>
        <taxon>Mycobacterium</taxon>
    </lineage>
</organism>
<reference evidence="1 2" key="1">
    <citation type="submission" date="2013-12" db="EMBL/GenBank/DDBJ databases">
        <authorList>
            <person name="Brown-Elliot B."/>
            <person name="Wallace R."/>
            <person name="Lenaerts A."/>
            <person name="Ordway D."/>
            <person name="DeGroote M.A."/>
            <person name="Parker T."/>
            <person name="Sizemore C."/>
            <person name="Tallon L.J."/>
            <person name="Sadzewicz L.K."/>
            <person name="Sengamalay N."/>
            <person name="Fraser C.M."/>
            <person name="Hine E."/>
            <person name="Shefchek K.A."/>
            <person name="Das S.P."/>
            <person name="Tettelin H."/>
        </authorList>
    </citation>
    <scope>NUCLEOTIDE SEQUENCE [LARGE SCALE GENOMIC DNA]</scope>
    <source>
        <strain evidence="1 2">662</strain>
    </source>
</reference>